<evidence type="ECO:0008006" key="5">
    <source>
        <dbReference type="Google" id="ProtNLM"/>
    </source>
</evidence>
<keyword evidence="1 2" id="KW-0732">Signal</keyword>
<evidence type="ECO:0000313" key="3">
    <source>
        <dbReference type="EMBL" id="BBO75957.1"/>
    </source>
</evidence>
<dbReference type="Gene3D" id="3.40.50.1000">
    <property type="entry name" value="HAD superfamily/HAD-like"/>
    <property type="match status" value="1"/>
</dbReference>
<dbReference type="PIRSF" id="PIRSF019271">
    <property type="entry name" value="Acid_Ptase_C"/>
    <property type="match status" value="1"/>
</dbReference>
<evidence type="ECO:0000313" key="4">
    <source>
        <dbReference type="Proteomes" id="UP000427769"/>
    </source>
</evidence>
<gene>
    <name evidence="3" type="ORF">DSCW_33740</name>
</gene>
<dbReference type="InterPro" id="IPR006423">
    <property type="entry name" value="Lipo_e_P4"/>
</dbReference>
<dbReference type="PROSITE" id="PS51257">
    <property type="entry name" value="PROKAR_LIPOPROTEIN"/>
    <property type="match status" value="1"/>
</dbReference>
<dbReference type="Pfam" id="PF03767">
    <property type="entry name" value="Acid_phosphat_B"/>
    <property type="match status" value="1"/>
</dbReference>
<dbReference type="AlphaFoldDB" id="A0A5K7ZIR5"/>
<dbReference type="PANTHER" id="PTHR31284:SF10">
    <property type="entry name" value="ACID PHOSPHATASE-LIKE PROTEIN"/>
    <property type="match status" value="1"/>
</dbReference>
<keyword evidence="4" id="KW-1185">Reference proteome</keyword>
<reference evidence="3 4" key="1">
    <citation type="submission" date="2019-11" db="EMBL/GenBank/DDBJ databases">
        <title>Comparative genomics of hydrocarbon-degrading Desulfosarcina strains.</title>
        <authorList>
            <person name="Watanabe M."/>
            <person name="Kojima H."/>
            <person name="Fukui M."/>
        </authorList>
    </citation>
    <scope>NUCLEOTIDE SEQUENCE [LARGE SCALE GENOMIC DNA]</scope>
    <source>
        <strain evidence="3 4">PP31</strain>
    </source>
</reference>
<name>A0A5K7ZIR5_9BACT</name>
<dbReference type="Proteomes" id="UP000427769">
    <property type="component" value="Chromosome"/>
</dbReference>
<dbReference type="GO" id="GO:0009279">
    <property type="term" value="C:cell outer membrane"/>
    <property type="evidence" value="ECO:0007669"/>
    <property type="project" value="InterPro"/>
</dbReference>
<dbReference type="InterPro" id="IPR005519">
    <property type="entry name" value="Acid_phosphat_B-like"/>
</dbReference>
<evidence type="ECO:0000256" key="1">
    <source>
        <dbReference type="ARBA" id="ARBA00022729"/>
    </source>
</evidence>
<accession>A0A5K7ZIR5</accession>
<evidence type="ECO:0000256" key="2">
    <source>
        <dbReference type="SAM" id="SignalP"/>
    </source>
</evidence>
<feature type="signal peptide" evidence="2">
    <location>
        <begin position="1"/>
        <end position="21"/>
    </location>
</feature>
<dbReference type="SUPFAM" id="SSF56784">
    <property type="entry name" value="HAD-like"/>
    <property type="match status" value="1"/>
</dbReference>
<sequence>MKINFKMVCFLSIAIFTMGCAVPQSNDNNTFNSTLWLQTASEYKANAIQAYNSAAHNIRQAITDQSWTAALEQGPNYSSLPPAIILDVDETVLNNSQYQAQLMMDGAAFDPETWNQWMAMASAPALPGAVNFINSVSAMGVEVFYITNRECKPRSEAGPPCPQETDTIDNLLEVGIKEVKPENVLLRREKPEWSSEKKSRREEVASRYRILMLFGDDLGDFLPDVKKNITPMQRDDLVNEYKDNWGVKWFVFSNPIYGSWMGILSDPKSSYLKGY</sequence>
<proteinExistence type="predicted"/>
<dbReference type="OrthoDB" id="193314at2"/>
<dbReference type="InterPro" id="IPR023214">
    <property type="entry name" value="HAD_sf"/>
</dbReference>
<dbReference type="RefSeq" id="WP_155304828.1">
    <property type="nucleotide sequence ID" value="NZ_AP021875.1"/>
</dbReference>
<dbReference type="SFLD" id="SFLDG01125">
    <property type="entry name" value="C1.1:_Acid_Phosphatase_Like"/>
    <property type="match status" value="1"/>
</dbReference>
<dbReference type="KEGG" id="dwd:DSCW_33740"/>
<dbReference type="PANTHER" id="PTHR31284">
    <property type="entry name" value="ACID PHOSPHATASE-LIKE PROTEIN"/>
    <property type="match status" value="1"/>
</dbReference>
<dbReference type="EMBL" id="AP021875">
    <property type="protein sequence ID" value="BBO75957.1"/>
    <property type="molecule type" value="Genomic_DNA"/>
</dbReference>
<dbReference type="SFLD" id="SFLDS00003">
    <property type="entry name" value="Haloacid_Dehalogenase"/>
    <property type="match status" value="1"/>
</dbReference>
<protein>
    <recommendedName>
        <fullName evidence="5">Acid phosphatase</fullName>
    </recommendedName>
</protein>
<dbReference type="InterPro" id="IPR036412">
    <property type="entry name" value="HAD-like_sf"/>
</dbReference>
<organism evidence="3 4">
    <name type="scientific">Desulfosarcina widdelii</name>
    <dbReference type="NCBI Taxonomy" id="947919"/>
    <lineage>
        <taxon>Bacteria</taxon>
        <taxon>Pseudomonadati</taxon>
        <taxon>Thermodesulfobacteriota</taxon>
        <taxon>Desulfobacteria</taxon>
        <taxon>Desulfobacterales</taxon>
        <taxon>Desulfosarcinaceae</taxon>
        <taxon>Desulfosarcina</taxon>
    </lineage>
</organism>
<feature type="chain" id="PRO_5024390458" description="Acid phosphatase" evidence="2">
    <location>
        <begin position="22"/>
        <end position="275"/>
    </location>
</feature>